<evidence type="ECO:0000313" key="3">
    <source>
        <dbReference type="Proteomes" id="UP000030651"/>
    </source>
</evidence>
<feature type="region of interest" description="Disordered" evidence="1">
    <location>
        <begin position="119"/>
        <end position="221"/>
    </location>
</feature>
<evidence type="ECO:0000313" key="2">
    <source>
        <dbReference type="EMBL" id="ETS73243.1"/>
    </source>
</evidence>
<name>W3WH93_PESFW</name>
<evidence type="ECO:0000256" key="1">
    <source>
        <dbReference type="SAM" id="MobiDB-lite"/>
    </source>
</evidence>
<reference evidence="3" key="1">
    <citation type="journal article" date="2015" name="BMC Genomics">
        <title>Genomic and transcriptomic analysis of the endophytic fungus Pestalotiopsis fici reveals its lifestyle and high potential for synthesis of natural products.</title>
        <authorList>
            <person name="Wang X."/>
            <person name="Zhang X."/>
            <person name="Liu L."/>
            <person name="Xiang M."/>
            <person name="Wang W."/>
            <person name="Sun X."/>
            <person name="Che Y."/>
            <person name="Guo L."/>
            <person name="Liu G."/>
            <person name="Guo L."/>
            <person name="Wang C."/>
            <person name="Yin W.B."/>
            <person name="Stadler M."/>
            <person name="Zhang X."/>
            <person name="Liu X."/>
        </authorList>
    </citation>
    <scope>NUCLEOTIDE SEQUENCE [LARGE SCALE GENOMIC DNA]</scope>
    <source>
        <strain evidence="3">W106-1 / CGMCC3.15140</strain>
    </source>
</reference>
<dbReference type="HOGENOM" id="CLU_1251049_0_0_1"/>
<organism evidence="2 3">
    <name type="scientific">Pestalotiopsis fici (strain W106-1 / CGMCC3.15140)</name>
    <dbReference type="NCBI Taxonomy" id="1229662"/>
    <lineage>
        <taxon>Eukaryota</taxon>
        <taxon>Fungi</taxon>
        <taxon>Dikarya</taxon>
        <taxon>Ascomycota</taxon>
        <taxon>Pezizomycotina</taxon>
        <taxon>Sordariomycetes</taxon>
        <taxon>Xylariomycetidae</taxon>
        <taxon>Amphisphaeriales</taxon>
        <taxon>Sporocadaceae</taxon>
        <taxon>Pestalotiopsis</taxon>
    </lineage>
</organism>
<dbReference type="InParanoid" id="W3WH93"/>
<dbReference type="Proteomes" id="UP000030651">
    <property type="component" value="Unassembled WGS sequence"/>
</dbReference>
<dbReference type="GeneID" id="19279861"/>
<feature type="compositionally biased region" description="Basic and acidic residues" evidence="1">
    <location>
        <begin position="163"/>
        <end position="198"/>
    </location>
</feature>
<dbReference type="KEGG" id="pfy:PFICI_14848"/>
<gene>
    <name evidence="2" type="ORF">PFICI_14848</name>
</gene>
<dbReference type="AlphaFoldDB" id="W3WH93"/>
<accession>W3WH93</accession>
<keyword evidence="3" id="KW-1185">Reference proteome</keyword>
<proteinExistence type="predicted"/>
<protein>
    <submittedName>
        <fullName evidence="2">Uncharacterized protein</fullName>
    </submittedName>
</protein>
<feature type="compositionally biased region" description="Polar residues" evidence="1">
    <location>
        <begin position="119"/>
        <end position="133"/>
    </location>
</feature>
<sequence length="221" mass="24377">MSPVVRDEKSAFAHAKISSRPYISRRVSRAGQPVRSKEQRALYRAHLAKDAAAAHQYQLLPDDLPMKGVSPLHRLNMVIHRQCLLGSFNKRSIDIIASEDNVSLYLTLEDIEAAEAAQKTRTSAESYQGTPATVGSHEKGNRKAAKAKGNPGTKYVYPAPRFKGIEDVKPKDKDDKKDGDDGKGNRPNDDDKETRSNDPDEVDGDENDSDISIGDLNTMFA</sequence>
<dbReference type="EMBL" id="KI912122">
    <property type="protein sequence ID" value="ETS73243.1"/>
    <property type="molecule type" value="Genomic_DNA"/>
</dbReference>
<feature type="compositionally biased region" description="Acidic residues" evidence="1">
    <location>
        <begin position="199"/>
        <end position="209"/>
    </location>
</feature>
<dbReference type="RefSeq" id="XP_007841620.1">
    <property type="nucleotide sequence ID" value="XM_007843429.1"/>
</dbReference>